<evidence type="ECO:0000259" key="5">
    <source>
        <dbReference type="PROSITE" id="PS51078"/>
    </source>
</evidence>
<dbReference type="AlphaFoldDB" id="A0A853IT47"/>
<evidence type="ECO:0000313" key="6">
    <source>
        <dbReference type="EMBL" id="NZA00821.1"/>
    </source>
</evidence>
<accession>A0A853IT47</accession>
<dbReference type="SUPFAM" id="SSF46785">
    <property type="entry name" value="Winged helix' DNA-binding domain"/>
    <property type="match status" value="1"/>
</dbReference>
<dbReference type="PANTHER" id="PTHR30136:SF34">
    <property type="entry name" value="TRANSCRIPTIONAL REGULATOR"/>
    <property type="match status" value="1"/>
</dbReference>
<dbReference type="GO" id="GO:0003700">
    <property type="term" value="F:DNA-binding transcription factor activity"/>
    <property type="evidence" value="ECO:0007669"/>
    <property type="project" value="TreeGrafter"/>
</dbReference>
<dbReference type="RefSeq" id="WP_180549357.1">
    <property type="nucleotide sequence ID" value="NZ_JACCKX010000001.1"/>
</dbReference>
<dbReference type="InterPro" id="IPR036388">
    <property type="entry name" value="WH-like_DNA-bd_sf"/>
</dbReference>
<evidence type="ECO:0000256" key="2">
    <source>
        <dbReference type="ARBA" id="ARBA00023125"/>
    </source>
</evidence>
<dbReference type="GO" id="GO:0045893">
    <property type="term" value="P:positive regulation of DNA-templated transcription"/>
    <property type="evidence" value="ECO:0007669"/>
    <property type="project" value="InterPro"/>
</dbReference>
<gene>
    <name evidence="6" type="ORF">H0I39_01755</name>
</gene>
<evidence type="ECO:0000256" key="1">
    <source>
        <dbReference type="ARBA" id="ARBA00023015"/>
    </source>
</evidence>
<dbReference type="InterPro" id="IPR036390">
    <property type="entry name" value="WH_DNA-bd_sf"/>
</dbReference>
<dbReference type="SUPFAM" id="SSF55781">
    <property type="entry name" value="GAF domain-like"/>
    <property type="match status" value="1"/>
</dbReference>
<reference evidence="6 7" key="1">
    <citation type="submission" date="2020-07" db="EMBL/GenBank/DDBJ databases">
        <authorList>
            <person name="Maaloum M."/>
        </authorList>
    </citation>
    <scope>NUCLEOTIDE SEQUENCE [LARGE SCALE GENOMIC DNA]</scope>
    <source>
        <strain evidence="6 7">GCS-AN-3</strain>
    </source>
</reference>
<name>A0A853IT47_9BURK</name>
<dbReference type="Pfam" id="PF09339">
    <property type="entry name" value="HTH_IclR"/>
    <property type="match status" value="1"/>
</dbReference>
<comment type="caution">
    <text evidence="6">The sequence shown here is derived from an EMBL/GenBank/DDBJ whole genome shotgun (WGS) entry which is preliminary data.</text>
</comment>
<keyword evidence="2" id="KW-0238">DNA-binding</keyword>
<protein>
    <submittedName>
        <fullName evidence="6">Helix-turn-helix domain-containing protein</fullName>
    </submittedName>
</protein>
<dbReference type="Gene3D" id="3.30.450.40">
    <property type="match status" value="1"/>
</dbReference>
<dbReference type="InterPro" id="IPR012794">
    <property type="entry name" value="PcaR_PcaU"/>
</dbReference>
<dbReference type="EMBL" id="JACCKX010000001">
    <property type="protein sequence ID" value="NZA00821.1"/>
    <property type="molecule type" value="Genomic_DNA"/>
</dbReference>
<dbReference type="GO" id="GO:0003677">
    <property type="term" value="F:DNA binding"/>
    <property type="evidence" value="ECO:0007669"/>
    <property type="project" value="UniProtKB-KW"/>
</dbReference>
<keyword evidence="7" id="KW-1185">Reference proteome</keyword>
<dbReference type="SMART" id="SM00346">
    <property type="entry name" value="HTH_ICLR"/>
    <property type="match status" value="1"/>
</dbReference>
<proteinExistence type="predicted"/>
<dbReference type="NCBIfam" id="TIGR02431">
    <property type="entry name" value="pcaR_pcaU"/>
    <property type="match status" value="1"/>
</dbReference>
<evidence type="ECO:0000313" key="7">
    <source>
        <dbReference type="Proteomes" id="UP000589716"/>
    </source>
</evidence>
<dbReference type="InterPro" id="IPR005471">
    <property type="entry name" value="Tscrpt_reg_IclR_N"/>
</dbReference>
<sequence length="256" mass="27482">MPIAHADYVAGLAKGLAVLECFGTERQRLNTTQAAERAGLTRAAARRHLLTLAHLGYLETEDGQFWLSPRVLRFSGAYLASARLPRVIQPTLNRLAAETQDVYSAAVLDGDEVVIVARSAGLAPVNPMLAYGRHLGARLPAHATSTGRVLLAALPRADLAAWLKGRELRRLTAHTVTAPRAFRALLAQVAEQDYCVAADEHELGVHAVAVPLRTRQGQTVAALNVVLAPGRLNDAALAGEILPRLREAAGEIRQLL</sequence>
<dbReference type="InterPro" id="IPR029016">
    <property type="entry name" value="GAF-like_dom_sf"/>
</dbReference>
<organism evidence="6 7">
    <name type="scientific">Ottowia beijingensis</name>
    <dbReference type="NCBI Taxonomy" id="1207057"/>
    <lineage>
        <taxon>Bacteria</taxon>
        <taxon>Pseudomonadati</taxon>
        <taxon>Pseudomonadota</taxon>
        <taxon>Betaproteobacteria</taxon>
        <taxon>Burkholderiales</taxon>
        <taxon>Comamonadaceae</taxon>
        <taxon>Ottowia</taxon>
    </lineage>
</organism>
<dbReference type="PROSITE" id="PS51078">
    <property type="entry name" value="ICLR_ED"/>
    <property type="match status" value="1"/>
</dbReference>
<dbReference type="Pfam" id="PF01614">
    <property type="entry name" value="IclR_C"/>
    <property type="match status" value="1"/>
</dbReference>
<feature type="domain" description="IclR-ED" evidence="5">
    <location>
        <begin position="70"/>
        <end position="256"/>
    </location>
</feature>
<keyword evidence="3" id="KW-0804">Transcription</keyword>
<dbReference type="GO" id="GO:0045892">
    <property type="term" value="P:negative regulation of DNA-templated transcription"/>
    <property type="evidence" value="ECO:0007669"/>
    <property type="project" value="TreeGrafter"/>
</dbReference>
<dbReference type="PANTHER" id="PTHR30136">
    <property type="entry name" value="HELIX-TURN-HELIX TRANSCRIPTIONAL REGULATOR, ICLR FAMILY"/>
    <property type="match status" value="1"/>
</dbReference>
<dbReference type="GO" id="GO:0046278">
    <property type="term" value="P:3,4-dihydroxybenzoate metabolic process"/>
    <property type="evidence" value="ECO:0007669"/>
    <property type="project" value="InterPro"/>
</dbReference>
<keyword evidence="1" id="KW-0805">Transcription regulation</keyword>
<feature type="domain" description="HTH iclR-type" evidence="4">
    <location>
        <begin position="9"/>
        <end position="69"/>
    </location>
</feature>
<dbReference type="Proteomes" id="UP000589716">
    <property type="component" value="Unassembled WGS sequence"/>
</dbReference>
<evidence type="ECO:0000259" key="4">
    <source>
        <dbReference type="PROSITE" id="PS51077"/>
    </source>
</evidence>
<dbReference type="InterPro" id="IPR014757">
    <property type="entry name" value="Tscrpt_reg_IclR_C"/>
</dbReference>
<evidence type="ECO:0000256" key="3">
    <source>
        <dbReference type="ARBA" id="ARBA00023163"/>
    </source>
</evidence>
<dbReference type="PROSITE" id="PS51077">
    <property type="entry name" value="HTH_ICLR"/>
    <property type="match status" value="1"/>
</dbReference>
<dbReference type="InterPro" id="IPR050707">
    <property type="entry name" value="HTH_MetabolicPath_Reg"/>
</dbReference>
<dbReference type="Gene3D" id="1.10.10.10">
    <property type="entry name" value="Winged helix-like DNA-binding domain superfamily/Winged helix DNA-binding domain"/>
    <property type="match status" value="1"/>
</dbReference>